<dbReference type="InterPro" id="IPR051540">
    <property type="entry name" value="S-2-haloacid_dehalogenase"/>
</dbReference>
<accession>A0A1H8IC71</accession>
<dbReference type="NCBIfam" id="TIGR01493">
    <property type="entry name" value="HAD-SF-IA-v2"/>
    <property type="match status" value="1"/>
</dbReference>
<dbReference type="Gene3D" id="1.10.150.750">
    <property type="match status" value="1"/>
</dbReference>
<dbReference type="GO" id="GO:0019120">
    <property type="term" value="F:hydrolase activity, acting on acid halide bonds, in C-halide compounds"/>
    <property type="evidence" value="ECO:0007669"/>
    <property type="project" value="InterPro"/>
</dbReference>
<dbReference type="PANTHER" id="PTHR43316:SF3">
    <property type="entry name" value="HALOACID DEHALOGENASE, TYPE II (AFU_ORTHOLOGUE AFUA_2G07750)-RELATED"/>
    <property type="match status" value="1"/>
</dbReference>
<name>A0A1H8IC71_9RHOB</name>
<dbReference type="OrthoDB" id="9785638at2"/>
<dbReference type="SFLD" id="SFLDS00003">
    <property type="entry name" value="Haloacid_Dehalogenase"/>
    <property type="match status" value="1"/>
</dbReference>
<reference evidence="2 3" key="1">
    <citation type="submission" date="2016-10" db="EMBL/GenBank/DDBJ databases">
        <authorList>
            <person name="de Groot N.N."/>
        </authorList>
    </citation>
    <scope>NUCLEOTIDE SEQUENCE [LARGE SCALE GENOMIC DNA]</scope>
    <source>
        <strain evidence="2 3">DSM 3857</strain>
    </source>
</reference>
<dbReference type="InterPro" id="IPR023214">
    <property type="entry name" value="HAD_sf"/>
</dbReference>
<dbReference type="CDD" id="cd02588">
    <property type="entry name" value="HAD_L2-DEX"/>
    <property type="match status" value="1"/>
</dbReference>
<keyword evidence="1" id="KW-0378">Hydrolase</keyword>
<dbReference type="AlphaFoldDB" id="A0A1H8IC71"/>
<dbReference type="PANTHER" id="PTHR43316">
    <property type="entry name" value="HYDROLASE, HALOACID DELAHOGENASE-RELATED"/>
    <property type="match status" value="1"/>
</dbReference>
<dbReference type="SFLD" id="SFLDG01129">
    <property type="entry name" value="C1.5:_HAD__Beta-PGM__Phosphata"/>
    <property type="match status" value="1"/>
</dbReference>
<evidence type="ECO:0000256" key="1">
    <source>
        <dbReference type="ARBA" id="ARBA00022801"/>
    </source>
</evidence>
<dbReference type="InterPro" id="IPR006439">
    <property type="entry name" value="HAD-SF_hydro_IA"/>
</dbReference>
<dbReference type="Proteomes" id="UP000198761">
    <property type="component" value="Unassembled WGS sequence"/>
</dbReference>
<sequence>MTPFRPKYITFDCYGTLTNFDMAGAARRIYGDMLDEPKMATFIKNFAAYRLDEVLGAWKPYAEVVHNALERTCKRNGVVFRDEDALQIYNEVPTWGPHPDVPAGLAKVAKDIPLVILSNAMNCQIMSNVEKLGAPFYKVITAEQTGSYKPQMNGFEYMFDALGCGPEDITHVSSSFRYDLMTAYDLGIKSKVWVNRKHEPANPFYEYTEITDIGGLPGVFGL</sequence>
<evidence type="ECO:0000313" key="3">
    <source>
        <dbReference type="Proteomes" id="UP000198761"/>
    </source>
</evidence>
<protein>
    <submittedName>
        <fullName evidence="2">2-haloacid dehalogenase</fullName>
    </submittedName>
</protein>
<dbReference type="Gene3D" id="3.40.50.1000">
    <property type="entry name" value="HAD superfamily/HAD-like"/>
    <property type="match status" value="1"/>
</dbReference>
<proteinExistence type="predicted"/>
<dbReference type="NCBIfam" id="TIGR01428">
    <property type="entry name" value="HAD_type_II"/>
    <property type="match status" value="1"/>
</dbReference>
<organism evidence="2 3">
    <name type="scientific">Gemmobacter aquatilis</name>
    <dbReference type="NCBI Taxonomy" id="933059"/>
    <lineage>
        <taxon>Bacteria</taxon>
        <taxon>Pseudomonadati</taxon>
        <taxon>Pseudomonadota</taxon>
        <taxon>Alphaproteobacteria</taxon>
        <taxon>Rhodobacterales</taxon>
        <taxon>Paracoccaceae</taxon>
        <taxon>Gemmobacter</taxon>
    </lineage>
</organism>
<dbReference type="EMBL" id="FOCE01000006">
    <property type="protein sequence ID" value="SEN65931.1"/>
    <property type="molecule type" value="Genomic_DNA"/>
</dbReference>
<evidence type="ECO:0000313" key="2">
    <source>
        <dbReference type="EMBL" id="SEN65931.1"/>
    </source>
</evidence>
<dbReference type="InterPro" id="IPR006328">
    <property type="entry name" value="2-HAD"/>
</dbReference>
<gene>
    <name evidence="2" type="ORF">SAMN04488103_106182</name>
</gene>
<dbReference type="RefSeq" id="WP_091301798.1">
    <property type="nucleotide sequence ID" value="NZ_FOCE01000006.1"/>
</dbReference>
<dbReference type="SUPFAM" id="SSF56784">
    <property type="entry name" value="HAD-like"/>
    <property type="match status" value="1"/>
</dbReference>
<dbReference type="InterPro" id="IPR036412">
    <property type="entry name" value="HAD-like_sf"/>
</dbReference>
<keyword evidence="3" id="KW-1185">Reference proteome</keyword>
<dbReference type="STRING" id="933059.SAMN04488103_106182"/>
<dbReference type="Pfam" id="PF00702">
    <property type="entry name" value="Hydrolase"/>
    <property type="match status" value="1"/>
</dbReference>